<feature type="binding site" evidence="1">
    <location>
        <position position="4"/>
    </location>
    <ligand>
        <name>Zn(2+)</name>
        <dbReference type="ChEBI" id="CHEBI:29105"/>
    </ligand>
</feature>
<dbReference type="InterPro" id="IPR052891">
    <property type="entry name" value="DNA-3mA_glycosylase"/>
</dbReference>
<dbReference type="InterPro" id="IPR005019">
    <property type="entry name" value="Adenine_glyco"/>
</dbReference>
<feature type="binding site" evidence="1">
    <location>
        <position position="179"/>
    </location>
    <ligand>
        <name>Zn(2+)</name>
        <dbReference type="ChEBI" id="CHEBI:29105"/>
    </ligand>
</feature>
<protein>
    <submittedName>
        <fullName evidence="2">DNA-3-methyladenine glycosylase I</fullName>
    </submittedName>
</protein>
<accession>A0A1W2AWN6</accession>
<dbReference type="RefSeq" id="WP_084234661.1">
    <property type="nucleotide sequence ID" value="NZ_FWXW01000004.1"/>
</dbReference>
<dbReference type="GO" id="GO:0046872">
    <property type="term" value="F:metal ion binding"/>
    <property type="evidence" value="ECO:0007669"/>
    <property type="project" value="UniProtKB-KW"/>
</dbReference>
<dbReference type="PANTHER" id="PTHR30037">
    <property type="entry name" value="DNA-3-METHYLADENINE GLYCOSYLASE 1"/>
    <property type="match status" value="1"/>
</dbReference>
<dbReference type="Gene3D" id="1.10.340.30">
    <property type="entry name" value="Hypothetical protein, domain 2"/>
    <property type="match status" value="1"/>
</dbReference>
<dbReference type="AlphaFoldDB" id="A0A1W2AWN6"/>
<dbReference type="OrthoDB" id="9807664at2"/>
<keyword evidence="3" id="KW-1185">Reference proteome</keyword>
<keyword evidence="1" id="KW-0862">Zinc</keyword>
<name>A0A1W2AWN6_9FIRM</name>
<gene>
    <name evidence="2" type="ORF">SAMN02745168_1992</name>
</gene>
<dbReference type="PANTHER" id="PTHR30037:SF4">
    <property type="entry name" value="DNA-3-METHYLADENINE GLYCOSYLASE I"/>
    <property type="match status" value="1"/>
</dbReference>
<feature type="binding site" evidence="1">
    <location>
        <position position="17"/>
    </location>
    <ligand>
        <name>Zn(2+)</name>
        <dbReference type="ChEBI" id="CHEBI:29105"/>
    </ligand>
</feature>
<dbReference type="Pfam" id="PF03352">
    <property type="entry name" value="Adenine_glyco"/>
    <property type="match status" value="1"/>
</dbReference>
<proteinExistence type="predicted"/>
<sequence length="185" mass="21138">MNRCPWCLNGELYIRYHDEEWGIPVHDDRKHFEFLVLEAAQAGLSWLTVLKKRENYRRAYDGFDPVKVAAYDEAKVEALLADPGIIRNRMKIRASIANAKGFLEIQREFGSFDRYIWGFVNGIPVTGNYESIAEIPATTELSDRVSRDLKARGFQFMGSTVVYAHLQATGIVNDHINSCFCRTGK</sequence>
<keyword evidence="1" id="KW-0479">Metal-binding</keyword>
<reference evidence="2 3" key="1">
    <citation type="submission" date="2017-04" db="EMBL/GenBank/DDBJ databases">
        <authorList>
            <person name="Afonso C.L."/>
            <person name="Miller P.J."/>
            <person name="Scott M.A."/>
            <person name="Spackman E."/>
            <person name="Goraichik I."/>
            <person name="Dimitrov K.M."/>
            <person name="Suarez D.L."/>
            <person name="Swayne D.E."/>
        </authorList>
    </citation>
    <scope>NUCLEOTIDE SEQUENCE [LARGE SCALE GENOMIC DNA]</scope>
    <source>
        <strain evidence="2 3">DSM 12816</strain>
    </source>
</reference>
<dbReference type="EMBL" id="FWXW01000004">
    <property type="protein sequence ID" value="SMC64851.1"/>
    <property type="molecule type" value="Genomic_DNA"/>
</dbReference>
<evidence type="ECO:0000313" key="3">
    <source>
        <dbReference type="Proteomes" id="UP000192790"/>
    </source>
</evidence>
<dbReference type="GO" id="GO:0006284">
    <property type="term" value="P:base-excision repair"/>
    <property type="evidence" value="ECO:0007669"/>
    <property type="project" value="InterPro"/>
</dbReference>
<dbReference type="InterPro" id="IPR011257">
    <property type="entry name" value="DNA_glycosylase"/>
</dbReference>
<dbReference type="SUPFAM" id="SSF48150">
    <property type="entry name" value="DNA-glycosylase"/>
    <property type="match status" value="1"/>
</dbReference>
<evidence type="ECO:0000256" key="1">
    <source>
        <dbReference type="PIRSR" id="PIRSR605019-1"/>
    </source>
</evidence>
<evidence type="ECO:0000313" key="2">
    <source>
        <dbReference type="EMBL" id="SMC64851.1"/>
    </source>
</evidence>
<feature type="binding site" evidence="1">
    <location>
        <position position="175"/>
    </location>
    <ligand>
        <name>Zn(2+)</name>
        <dbReference type="ChEBI" id="CHEBI:29105"/>
    </ligand>
</feature>
<dbReference type="Proteomes" id="UP000192790">
    <property type="component" value="Unassembled WGS sequence"/>
</dbReference>
<dbReference type="GO" id="GO:0008725">
    <property type="term" value="F:DNA-3-methyladenine glycosylase activity"/>
    <property type="evidence" value="ECO:0007669"/>
    <property type="project" value="InterPro"/>
</dbReference>
<organism evidence="2 3">
    <name type="scientific">Papillibacter cinnamivorans DSM 12816</name>
    <dbReference type="NCBI Taxonomy" id="1122930"/>
    <lineage>
        <taxon>Bacteria</taxon>
        <taxon>Bacillati</taxon>
        <taxon>Bacillota</taxon>
        <taxon>Clostridia</taxon>
        <taxon>Eubacteriales</taxon>
        <taxon>Oscillospiraceae</taxon>
        <taxon>Papillibacter</taxon>
    </lineage>
</organism>
<dbReference type="STRING" id="1122930.SAMN02745168_1992"/>